<dbReference type="GeneID" id="75831677"/>
<proteinExistence type="predicted"/>
<reference evidence="1" key="1">
    <citation type="journal article" date="2021" name="J Fungi (Basel)">
        <title>Genomic and Metabolomic Analyses of the Marine Fungus Emericellopsis cladophorae: Insights into Saltwater Adaptability Mechanisms and Its Biosynthetic Potential.</title>
        <authorList>
            <person name="Goncalves M.F.M."/>
            <person name="Hilario S."/>
            <person name="Van de Peer Y."/>
            <person name="Esteves A.C."/>
            <person name="Alves A."/>
        </authorList>
    </citation>
    <scope>NUCLEOTIDE SEQUENCE</scope>
    <source>
        <strain evidence="1">MUM 19.33</strain>
    </source>
</reference>
<dbReference type="OrthoDB" id="5200899at2759"/>
<dbReference type="Proteomes" id="UP001055219">
    <property type="component" value="Unassembled WGS sequence"/>
</dbReference>
<comment type="caution">
    <text evidence="1">The sequence shown here is derived from an EMBL/GenBank/DDBJ whole genome shotgun (WGS) entry which is preliminary data.</text>
</comment>
<gene>
    <name evidence="1" type="ORF">J7T54_005192</name>
</gene>
<dbReference type="EMBL" id="JAGIXG020000047">
    <property type="protein sequence ID" value="KAI6779378.1"/>
    <property type="molecule type" value="Genomic_DNA"/>
</dbReference>
<keyword evidence="2" id="KW-1185">Reference proteome</keyword>
<organism evidence="1 2">
    <name type="scientific">Emericellopsis cladophorae</name>
    <dbReference type="NCBI Taxonomy" id="2686198"/>
    <lineage>
        <taxon>Eukaryota</taxon>
        <taxon>Fungi</taxon>
        <taxon>Dikarya</taxon>
        <taxon>Ascomycota</taxon>
        <taxon>Pezizomycotina</taxon>
        <taxon>Sordariomycetes</taxon>
        <taxon>Hypocreomycetidae</taxon>
        <taxon>Hypocreales</taxon>
        <taxon>Bionectriaceae</taxon>
        <taxon>Emericellopsis</taxon>
    </lineage>
</organism>
<evidence type="ECO:0000313" key="2">
    <source>
        <dbReference type="Proteomes" id="UP001055219"/>
    </source>
</evidence>
<sequence length="270" mass="28622">MAHQTHECRRFATDDSASSLGKGLVEISAVATLIGAPIAETLTLGIRSAGCLPWASMSSFGLLHVAKAALAGAIPHWLREAMGLQNGNVLAAVGSSVLLDARESSKKRQAESNVVKMITITGFTNQRAGDSDDMESKQSRGESVSAVRTLMRRLSATDKAPAPIARCIHHVDKSTGTGLDSIRAAAQGEEIPIHQFVPDFAGQRGRIADAIVLGLSLVKIAETVVLKTLGSESLHWFSTVIPVTKFPPSLSTPFVDTCPRLSTLEETARS</sequence>
<dbReference type="AlphaFoldDB" id="A0A9P9XXB1"/>
<evidence type="ECO:0000313" key="1">
    <source>
        <dbReference type="EMBL" id="KAI6779378.1"/>
    </source>
</evidence>
<name>A0A9P9XXB1_9HYPO</name>
<dbReference type="RefSeq" id="XP_051360234.1">
    <property type="nucleotide sequence ID" value="XM_051508618.1"/>
</dbReference>
<reference evidence="1" key="2">
    <citation type="submission" date="2022-07" db="EMBL/GenBank/DDBJ databases">
        <authorList>
            <person name="Goncalves M.F.M."/>
            <person name="Hilario S."/>
            <person name="Van De Peer Y."/>
            <person name="Esteves A.C."/>
            <person name="Alves A."/>
        </authorList>
    </citation>
    <scope>NUCLEOTIDE SEQUENCE</scope>
    <source>
        <strain evidence="1">MUM 19.33</strain>
    </source>
</reference>
<protein>
    <submittedName>
        <fullName evidence="1">Uncharacterized protein</fullName>
    </submittedName>
</protein>
<accession>A0A9P9XXB1</accession>